<gene>
    <name evidence="2" type="ORF">BN2614_LOCUS1</name>
</gene>
<evidence type="ECO:0000313" key="2">
    <source>
        <dbReference type="EMBL" id="VCX42710.1"/>
    </source>
</evidence>
<feature type="signal peptide" evidence="1">
    <location>
        <begin position="1"/>
        <end position="18"/>
    </location>
</feature>
<name>A0A9X9MDE4_GULGU</name>
<evidence type="ECO:0000313" key="3">
    <source>
        <dbReference type="Proteomes" id="UP000269945"/>
    </source>
</evidence>
<accession>A0A9X9MDE4</accession>
<dbReference type="EMBL" id="CYRY02046896">
    <property type="protein sequence ID" value="VCX42710.1"/>
    <property type="molecule type" value="Genomic_DNA"/>
</dbReference>
<evidence type="ECO:0008006" key="4">
    <source>
        <dbReference type="Google" id="ProtNLM"/>
    </source>
</evidence>
<comment type="caution">
    <text evidence="2">The sequence shown here is derived from an EMBL/GenBank/DDBJ whole genome shotgun (WGS) entry which is preliminary data.</text>
</comment>
<feature type="chain" id="PRO_5040734525" description="Secreted protein" evidence="1">
    <location>
        <begin position="19"/>
        <end position="64"/>
    </location>
</feature>
<keyword evidence="1" id="KW-0732">Signal</keyword>
<keyword evidence="3" id="KW-1185">Reference proteome</keyword>
<proteinExistence type="predicted"/>
<reference evidence="2 3" key="1">
    <citation type="submission" date="2018-10" db="EMBL/GenBank/DDBJ databases">
        <authorList>
            <person name="Ekblom R."/>
            <person name="Jareborg N."/>
        </authorList>
    </citation>
    <scope>NUCLEOTIDE SEQUENCE [LARGE SCALE GENOMIC DNA]</scope>
    <source>
        <tissue evidence="2">Muscle</tissue>
    </source>
</reference>
<sequence>MKTILPSPLMLTTLAVLANDVSRSFECICTIWLNHFAFYAPTLYFKKNLPRSHCSFDLSPRMKN</sequence>
<dbReference type="AlphaFoldDB" id="A0A9X9MDE4"/>
<protein>
    <recommendedName>
        <fullName evidence="4">Secreted protein</fullName>
    </recommendedName>
</protein>
<evidence type="ECO:0000256" key="1">
    <source>
        <dbReference type="SAM" id="SignalP"/>
    </source>
</evidence>
<organism evidence="2 3">
    <name type="scientific">Gulo gulo</name>
    <name type="common">Wolverine</name>
    <name type="synonym">Gluton</name>
    <dbReference type="NCBI Taxonomy" id="48420"/>
    <lineage>
        <taxon>Eukaryota</taxon>
        <taxon>Metazoa</taxon>
        <taxon>Chordata</taxon>
        <taxon>Craniata</taxon>
        <taxon>Vertebrata</taxon>
        <taxon>Euteleostomi</taxon>
        <taxon>Mammalia</taxon>
        <taxon>Eutheria</taxon>
        <taxon>Laurasiatheria</taxon>
        <taxon>Carnivora</taxon>
        <taxon>Caniformia</taxon>
        <taxon>Musteloidea</taxon>
        <taxon>Mustelidae</taxon>
        <taxon>Guloninae</taxon>
        <taxon>Gulo</taxon>
    </lineage>
</organism>
<dbReference type="Proteomes" id="UP000269945">
    <property type="component" value="Unassembled WGS sequence"/>
</dbReference>